<proteinExistence type="predicted"/>
<evidence type="ECO:0000256" key="1">
    <source>
        <dbReference type="SAM" id="MobiDB-lite"/>
    </source>
</evidence>
<evidence type="ECO:0000313" key="3">
    <source>
        <dbReference type="Proteomes" id="UP000816034"/>
    </source>
</evidence>
<protein>
    <submittedName>
        <fullName evidence="2">Uncharacterized protein</fullName>
    </submittedName>
</protein>
<gene>
    <name evidence="2" type="ORF">C9374_001567</name>
</gene>
<dbReference type="AlphaFoldDB" id="A0AA88KKX0"/>
<dbReference type="EMBL" id="PYSW02000013">
    <property type="protein sequence ID" value="KAG2387235.1"/>
    <property type="molecule type" value="Genomic_DNA"/>
</dbReference>
<feature type="compositionally biased region" description="Basic and acidic residues" evidence="1">
    <location>
        <begin position="477"/>
        <end position="488"/>
    </location>
</feature>
<feature type="compositionally biased region" description="Polar residues" evidence="1">
    <location>
        <begin position="613"/>
        <end position="627"/>
    </location>
</feature>
<sequence length="649" mass="73708">MAPSSKTISLSKPLTTQQLHREQIKQALQGATEEEKKNLFQKKKDHISKYHTEVLDRIKPFKRPFNQKVQVPLVPKKDDLEKLQDEELDFDQVMRDYILSECTFDEENKAGFFLDDADPDYKRAVTGIENVEVDPSYDYDQEPIEEEVYSAKPLSKLQAIKAFTGKDEKLFAKQFKFVSTGYYKTAIAEAMSASKVSHIQLEKSEVMETIKQLKSYDQAITQPGEGLLFSEQDPSLVFFISVYLKNPYLHSISAPVDVPLLKPILSFSKEQLPFSSLQMLLLVQDDQYDSYTQALKDCDFIRKLKIMKLSDLMIEIGTTYLKGNTFENTRYSRFNEKKHFLNQYDLLFCDATLSRRVSALFNSYKKRKQGVRPVTLDNVLDWINNDLTHSKAFVVQGNSHFTIRIARTEWNDKDIFANISHVLENKTSNAEVKNAFAQLVQSDIRMVMLHTNRSVYVKIYENVDVDIDKVKTFKAEKQWRNRGKKADEAPMTAAATQKHSIGNSSQQVTTTPKKSTVESTPKKQTSSESAAKNSTEEATVTTTPKKKKENDQPTSTKKHVNLRNDQQATTSTASTPKKTDPNTTTATPRKQQANTEAESAQVPSSAKKKIAASGQNTPRKQEISQAATPKRSISDLKSKLNSLQPKKSE</sequence>
<feature type="compositionally biased region" description="Polar residues" evidence="1">
    <location>
        <begin position="582"/>
        <end position="604"/>
    </location>
</feature>
<keyword evidence="3" id="KW-1185">Reference proteome</keyword>
<feature type="compositionally biased region" description="Polar residues" evidence="1">
    <location>
        <begin position="1"/>
        <end position="18"/>
    </location>
</feature>
<dbReference type="Proteomes" id="UP000816034">
    <property type="component" value="Unassembled WGS sequence"/>
</dbReference>
<feature type="compositionally biased region" description="Polar residues" evidence="1">
    <location>
        <begin position="494"/>
        <end position="543"/>
    </location>
</feature>
<accession>A0AA88KKX0</accession>
<feature type="region of interest" description="Disordered" evidence="1">
    <location>
        <begin position="477"/>
        <end position="649"/>
    </location>
</feature>
<dbReference type="GeneID" id="68094023"/>
<name>A0AA88KKX0_NAELO</name>
<reference evidence="2 3" key="1">
    <citation type="journal article" date="2018" name="BMC Genomics">
        <title>The genome of Naegleria lovaniensis, the basis for a comparative approach to unravel pathogenicity factors of the human pathogenic amoeba N. fowleri.</title>
        <authorList>
            <person name="Liechti N."/>
            <person name="Schurch N."/>
            <person name="Bruggmann R."/>
            <person name="Wittwer M."/>
        </authorList>
    </citation>
    <scope>NUCLEOTIDE SEQUENCE [LARGE SCALE GENOMIC DNA]</scope>
    <source>
        <strain evidence="2 3">ATCC 30569</strain>
    </source>
</reference>
<feature type="region of interest" description="Disordered" evidence="1">
    <location>
        <begin position="1"/>
        <end position="20"/>
    </location>
</feature>
<dbReference type="RefSeq" id="XP_044551227.1">
    <property type="nucleotide sequence ID" value="XM_044690888.1"/>
</dbReference>
<evidence type="ECO:0000313" key="2">
    <source>
        <dbReference type="EMBL" id="KAG2387235.1"/>
    </source>
</evidence>
<feature type="compositionally biased region" description="Low complexity" evidence="1">
    <location>
        <begin position="565"/>
        <end position="576"/>
    </location>
</feature>
<organism evidence="2 3">
    <name type="scientific">Naegleria lovaniensis</name>
    <name type="common">Amoeba</name>
    <dbReference type="NCBI Taxonomy" id="51637"/>
    <lineage>
        <taxon>Eukaryota</taxon>
        <taxon>Discoba</taxon>
        <taxon>Heterolobosea</taxon>
        <taxon>Tetramitia</taxon>
        <taxon>Eutetramitia</taxon>
        <taxon>Vahlkampfiidae</taxon>
        <taxon>Naegleria</taxon>
    </lineage>
</organism>
<dbReference type="InterPro" id="IPR023674">
    <property type="entry name" value="Ribosomal_uL1-like"/>
</dbReference>
<dbReference type="SUPFAM" id="SSF56808">
    <property type="entry name" value="Ribosomal protein L1"/>
    <property type="match status" value="1"/>
</dbReference>
<feature type="compositionally biased region" description="Polar residues" evidence="1">
    <location>
        <begin position="639"/>
        <end position="649"/>
    </location>
</feature>
<comment type="caution">
    <text evidence="2">The sequence shown here is derived from an EMBL/GenBank/DDBJ whole genome shotgun (WGS) entry which is preliminary data.</text>
</comment>